<keyword evidence="3" id="KW-0479">Metal-binding</keyword>
<comment type="caution">
    <text evidence="10">The sequence shown here is derived from an EMBL/GenBank/DDBJ whole genome shotgun (WGS) entry which is preliminary data.</text>
</comment>
<dbReference type="PROSITE" id="PS00886">
    <property type="entry name" value="ILVD_EDD_1"/>
    <property type="match status" value="1"/>
</dbReference>
<keyword evidence="4" id="KW-0408">Iron</keyword>
<keyword evidence="2" id="KW-0001">2Fe-2S</keyword>
<dbReference type="Pfam" id="PF24877">
    <property type="entry name" value="ILV_EDD_C"/>
    <property type="match status" value="1"/>
</dbReference>
<dbReference type="AlphaFoldDB" id="I9LFJ6"/>
<dbReference type="PATRIC" id="fig|1149862.3.peg.1525"/>
<dbReference type="PANTHER" id="PTHR43661:SF3">
    <property type="entry name" value="D-XYLONATE DEHYDRATASE YAGF-RELATED"/>
    <property type="match status" value="1"/>
</dbReference>
<evidence type="ECO:0000256" key="7">
    <source>
        <dbReference type="ARBA" id="ARBA00023304"/>
    </source>
</evidence>
<dbReference type="FunFam" id="3.50.30.80:FF:000001">
    <property type="entry name" value="Dihydroxy-acid dehydratase"/>
    <property type="match status" value="1"/>
</dbReference>
<proteinExistence type="inferred from homology"/>
<dbReference type="Pfam" id="PF00920">
    <property type="entry name" value="ILVD_EDD_N"/>
    <property type="match status" value="1"/>
</dbReference>
<dbReference type="EMBL" id="AKVJ01000021">
    <property type="protein sequence ID" value="EIW19259.1"/>
    <property type="molecule type" value="Genomic_DNA"/>
</dbReference>
<keyword evidence="5" id="KW-0411">Iron-sulfur</keyword>
<keyword evidence="6" id="KW-0456">Lyase</keyword>
<keyword evidence="7" id="KW-0028">Amino-acid biosynthesis</keyword>
<accession>I9LFJ6</accession>
<feature type="domain" description="Dihydroxy-acid/6-phosphogluconate dehydratase C-terminal" evidence="9">
    <location>
        <begin position="353"/>
        <end position="541"/>
    </location>
</feature>
<dbReference type="GO" id="GO:0005829">
    <property type="term" value="C:cytosol"/>
    <property type="evidence" value="ECO:0007669"/>
    <property type="project" value="TreeGrafter"/>
</dbReference>
<protein>
    <submittedName>
        <fullName evidence="10">Dihydroxy-acid and 6-phosphogluconate dehydratase</fullName>
    </submittedName>
</protein>
<dbReference type="InterPro" id="IPR042096">
    <property type="entry name" value="Dihydro-acid_dehy_C"/>
</dbReference>
<evidence type="ECO:0000256" key="4">
    <source>
        <dbReference type="ARBA" id="ARBA00023004"/>
    </source>
</evidence>
<dbReference type="Proteomes" id="UP000004324">
    <property type="component" value="Unassembled WGS sequence"/>
</dbReference>
<dbReference type="GO" id="GO:0046872">
    <property type="term" value="F:metal ion binding"/>
    <property type="evidence" value="ECO:0007669"/>
    <property type="project" value="UniProtKB-KW"/>
</dbReference>
<dbReference type="GO" id="GO:0051537">
    <property type="term" value="F:2 iron, 2 sulfur cluster binding"/>
    <property type="evidence" value="ECO:0007669"/>
    <property type="project" value="UniProtKB-KW"/>
</dbReference>
<dbReference type="SUPFAM" id="SSF143975">
    <property type="entry name" value="IlvD/EDD N-terminal domain-like"/>
    <property type="match status" value="1"/>
</dbReference>
<evidence type="ECO:0000259" key="9">
    <source>
        <dbReference type="Pfam" id="PF24877"/>
    </source>
</evidence>
<reference evidence="10 11" key="1">
    <citation type="journal article" date="2012" name="J. Bacteriol.">
        <title>Draft Genome Sequences for Two Metal-Reducing Pelosinus fermentans Strains Isolated from a Cr(VI)-Contaminated Site and for Type Strain R7.</title>
        <authorList>
            <person name="Brown S.D."/>
            <person name="Podar M."/>
            <person name="Klingeman D.M."/>
            <person name="Johnson C.M."/>
            <person name="Yang Z.K."/>
            <person name="Utturkar S.M."/>
            <person name="Land M.L."/>
            <person name="Mosher J.J."/>
            <person name="Hurt R.A.Jr."/>
            <person name="Phelps T.J."/>
            <person name="Palumbo A.V."/>
            <person name="Arkin A.P."/>
            <person name="Hazen T.C."/>
            <person name="Elias D.A."/>
        </authorList>
    </citation>
    <scope>NUCLEOTIDE SEQUENCE [LARGE SCALE GENOMIC DNA]</scope>
    <source>
        <strain evidence="10 11">B4</strain>
    </source>
</reference>
<dbReference type="Gene3D" id="3.50.30.80">
    <property type="entry name" value="IlvD/EDD C-terminal domain-like"/>
    <property type="match status" value="1"/>
</dbReference>
<keyword evidence="7" id="KW-0100">Branched-chain amino acid biosynthesis</keyword>
<organism evidence="10 11">
    <name type="scientific">Pelosinus fermentans B4</name>
    <dbReference type="NCBI Taxonomy" id="1149862"/>
    <lineage>
        <taxon>Bacteria</taxon>
        <taxon>Bacillati</taxon>
        <taxon>Bacillota</taxon>
        <taxon>Negativicutes</taxon>
        <taxon>Selenomonadales</taxon>
        <taxon>Sporomusaceae</taxon>
        <taxon>Pelosinus</taxon>
    </lineage>
</organism>
<keyword evidence="11" id="KW-1185">Reference proteome</keyword>
<dbReference type="InterPro" id="IPR037237">
    <property type="entry name" value="IlvD/EDD_N"/>
</dbReference>
<evidence type="ECO:0000256" key="6">
    <source>
        <dbReference type="ARBA" id="ARBA00023239"/>
    </source>
</evidence>
<evidence type="ECO:0000256" key="5">
    <source>
        <dbReference type="ARBA" id="ARBA00023014"/>
    </source>
</evidence>
<comment type="similarity">
    <text evidence="1">Belongs to the IlvD/Edd family.</text>
</comment>
<evidence type="ECO:0000259" key="8">
    <source>
        <dbReference type="Pfam" id="PF00920"/>
    </source>
</evidence>
<dbReference type="GO" id="GO:0016836">
    <property type="term" value="F:hydro-lyase activity"/>
    <property type="evidence" value="ECO:0007669"/>
    <property type="project" value="TreeGrafter"/>
</dbReference>
<dbReference type="PROSITE" id="PS00887">
    <property type="entry name" value="ILVD_EDD_2"/>
    <property type="match status" value="1"/>
</dbReference>
<dbReference type="InterPro" id="IPR056740">
    <property type="entry name" value="ILV_EDD_C"/>
</dbReference>
<dbReference type="RefSeq" id="WP_007932837.1">
    <property type="nucleotide sequence ID" value="NZ_AKVJ01000021.1"/>
</dbReference>
<evidence type="ECO:0000256" key="1">
    <source>
        <dbReference type="ARBA" id="ARBA00006486"/>
    </source>
</evidence>
<dbReference type="InterPro" id="IPR020558">
    <property type="entry name" value="DiOHA_6PGluconate_deHydtase_CS"/>
</dbReference>
<dbReference type="GO" id="GO:0009082">
    <property type="term" value="P:branched-chain amino acid biosynthetic process"/>
    <property type="evidence" value="ECO:0007669"/>
    <property type="project" value="UniProtKB-KW"/>
</dbReference>
<evidence type="ECO:0000313" key="11">
    <source>
        <dbReference type="Proteomes" id="UP000004324"/>
    </source>
</evidence>
<name>I9LFJ6_9FIRM</name>
<evidence type="ECO:0000313" key="10">
    <source>
        <dbReference type="EMBL" id="EIW19259.1"/>
    </source>
</evidence>
<evidence type="ECO:0000256" key="3">
    <source>
        <dbReference type="ARBA" id="ARBA00022723"/>
    </source>
</evidence>
<sequence>MERAIDRLEPYQRAIAKVHLASAGISLDALDGKPLIAVANSWNEVCPGHEPLLKLAEAVKAGIRAAGGEPIEFNTIGMCDGISQGHLGMRYTLPHRDIIADSVEVMVLGHGIFDGIVLLGSCDKIIPGMMQAALRINLPAVIVTAGASVPECKPSDSKHLRTKFLAGEITERQLIEGSLQYYSGPGVCPFFGTANTMAVLCEAMGLMLPGSSVLPAPTSARRFSAEQSGRAVMDMIKQGIRPRDIATTDAFYNGLVVLNALGGSLNAFLHLPAIAAEAGISLSWDSFEEVSDKTPLLAALVPNGNQTVYDLYRAGGLPSVLKELQSLLKMEARTVGGITIGEVARSASEGDRDVIKAFGKPLAPTGGVQVLYGSMAPCGALVKASAVPEEQHVFTGPAIVFESEEACHTALHKNKIKSGQVVVVRYEGPKGGPGMRELHRVTEVLKGVPNTALITDGRFSGASAGLSIGYLCPEAAEGGPIALVEDGDTITISLKDGTVHLKVDPAEMERRRLNWQPLVKETGSNLLLRYSKQVGPTVKGAIWGL</sequence>
<dbReference type="SUPFAM" id="SSF52016">
    <property type="entry name" value="LeuD/IlvD-like"/>
    <property type="match status" value="1"/>
</dbReference>
<gene>
    <name evidence="10" type="ORF">FB4_2969</name>
</gene>
<evidence type="ECO:0000256" key="2">
    <source>
        <dbReference type="ARBA" id="ARBA00022714"/>
    </source>
</evidence>
<feature type="domain" description="Dihydroxy-acid/6-phosphogluconate dehydratase N-terminal" evidence="8">
    <location>
        <begin position="33"/>
        <end position="342"/>
    </location>
</feature>
<dbReference type="PANTHER" id="PTHR43661">
    <property type="entry name" value="D-XYLONATE DEHYDRATASE"/>
    <property type="match status" value="1"/>
</dbReference>
<dbReference type="InterPro" id="IPR000581">
    <property type="entry name" value="ILV_EDD_N"/>
</dbReference>
<dbReference type="OrthoDB" id="9807077at2"/>